<feature type="transmembrane region" description="Helical" evidence="1">
    <location>
        <begin position="235"/>
        <end position="262"/>
    </location>
</feature>
<comment type="caution">
    <text evidence="2">The sequence shown here is derived from an EMBL/GenBank/DDBJ whole genome shotgun (WGS) entry which is preliminary data.</text>
</comment>
<feature type="transmembrane region" description="Helical" evidence="1">
    <location>
        <begin position="152"/>
        <end position="183"/>
    </location>
</feature>
<keyword evidence="1" id="KW-1133">Transmembrane helix</keyword>
<dbReference type="AlphaFoldDB" id="A0A549T0C4"/>
<dbReference type="EMBL" id="VJMG01000066">
    <property type="protein sequence ID" value="TRL35337.1"/>
    <property type="molecule type" value="Genomic_DNA"/>
</dbReference>
<keyword evidence="3" id="KW-1185">Reference proteome</keyword>
<feature type="transmembrane region" description="Helical" evidence="1">
    <location>
        <begin position="333"/>
        <end position="351"/>
    </location>
</feature>
<feature type="transmembrane region" description="Helical" evidence="1">
    <location>
        <begin position="113"/>
        <end position="140"/>
    </location>
</feature>
<sequence>MRGQETRTAGLGWHLAAFIALFLIFYQKIGALSFYTVAAGLDPSWSAALVHGLERGLLFGTDVVFTGGPLSSLYTRHFSVVTAYPLAVLSLLITVFLARVWSILLVERGSLAIIAMVCLVSWLTVFNSSDSILLFVPLLAGLYGLSGGRSRILLSGAGAFLCGLIILAKFSVFPIALLAMLVLDVKAAVERRLPMHLLLLAAGTASGFVVCGQPLGQLPAFMAASLDVSSGYSSAMSVVTGLSVIDLATWLSITTVFLGAWARALWKGRREHGFWLPFARFIVMAGFLFVSFKAGMVRHDLHALTAWASLSLAVLLSILVIPGLSGAAIRRRMVLAAILVLPGHAMLYYAYRIVPFSGILNMPSAIVSEVKTAAELIMRPSVWLANLEARNKAALAAIKAQTPLPPLDGTVDIIPSAQSAVIANGLAYRPRPTIQEYSTYSPRLIARNRAFFAGESAPDYLIMQPGSIDGRHPASAEGALWPLFFSRYEAVQSSPLGLILKRRATPIADVLAPAIEKTASFGDEVAFPAPDGAWMVSIDIRPTLLGRLVDLVYRPPMTEIAVRYSDGSSGTYRLIPGMAADGMLLSPHVASASDYLIVSTGNADAANLKHATSFTVRTGIKAGLFYDRALAIRFTAVNAAPLRAANQNQFVRDMQAKAGRVIPLLRNNDMRPPTLEPAAEGVFAHAPASLRLPVQPGSTLRLFFGLRDGSWSGGGNTDGVCFIVRSPSAGLAERCLDPVRNQGDRGEQTMDVDVPADVTELRLDTACRAACTWDWSYWGGVEGIAGK</sequence>
<name>A0A549T0C4_9HYPH</name>
<evidence type="ECO:0000313" key="3">
    <source>
        <dbReference type="Proteomes" id="UP000316801"/>
    </source>
</evidence>
<feature type="transmembrane region" description="Helical" evidence="1">
    <location>
        <begin position="274"/>
        <end position="292"/>
    </location>
</feature>
<evidence type="ECO:0000256" key="1">
    <source>
        <dbReference type="SAM" id="Phobius"/>
    </source>
</evidence>
<feature type="transmembrane region" description="Helical" evidence="1">
    <location>
        <begin position="195"/>
        <end position="215"/>
    </location>
</feature>
<evidence type="ECO:0000313" key="2">
    <source>
        <dbReference type="EMBL" id="TRL35337.1"/>
    </source>
</evidence>
<dbReference type="RefSeq" id="WP_143127037.1">
    <property type="nucleotide sequence ID" value="NZ_VJMG01000066.1"/>
</dbReference>
<organism evidence="2 3">
    <name type="scientific">Rhizobium straminoryzae</name>
    <dbReference type="NCBI Taxonomy" id="1387186"/>
    <lineage>
        <taxon>Bacteria</taxon>
        <taxon>Pseudomonadati</taxon>
        <taxon>Pseudomonadota</taxon>
        <taxon>Alphaproteobacteria</taxon>
        <taxon>Hyphomicrobiales</taxon>
        <taxon>Rhizobiaceae</taxon>
        <taxon>Rhizobium/Agrobacterium group</taxon>
        <taxon>Rhizobium</taxon>
    </lineage>
</organism>
<keyword evidence="1" id="KW-0812">Transmembrane</keyword>
<proteinExistence type="predicted"/>
<gene>
    <name evidence="2" type="ORF">FNA46_20310</name>
</gene>
<feature type="transmembrane region" description="Helical" evidence="1">
    <location>
        <begin position="12"/>
        <end position="35"/>
    </location>
</feature>
<protein>
    <submittedName>
        <fullName evidence="2">Uncharacterized protein</fullName>
    </submittedName>
</protein>
<feature type="transmembrane region" description="Helical" evidence="1">
    <location>
        <begin position="83"/>
        <end position="106"/>
    </location>
</feature>
<dbReference type="Proteomes" id="UP000316801">
    <property type="component" value="Unassembled WGS sequence"/>
</dbReference>
<feature type="transmembrane region" description="Helical" evidence="1">
    <location>
        <begin position="304"/>
        <end position="321"/>
    </location>
</feature>
<accession>A0A549T0C4</accession>
<reference evidence="2 3" key="1">
    <citation type="submission" date="2019-07" db="EMBL/GenBank/DDBJ databases">
        <title>Ln-dependent methylotrophs.</title>
        <authorList>
            <person name="Tani A."/>
        </authorList>
    </citation>
    <scope>NUCLEOTIDE SEQUENCE [LARGE SCALE GENOMIC DNA]</scope>
    <source>
        <strain evidence="2 3">SM12</strain>
    </source>
</reference>
<keyword evidence="1" id="KW-0472">Membrane</keyword>